<keyword evidence="2" id="KW-1185">Reference proteome</keyword>
<evidence type="ECO:0000313" key="1">
    <source>
        <dbReference type="EMBL" id="GIX67435.1"/>
    </source>
</evidence>
<proteinExistence type="predicted"/>
<name>A0AAV4M5C5_CAEEX</name>
<gene>
    <name evidence="1" type="ORF">CEXT_522321</name>
</gene>
<protein>
    <submittedName>
        <fullName evidence="1">Uncharacterized protein</fullName>
    </submittedName>
</protein>
<dbReference type="Proteomes" id="UP001054945">
    <property type="component" value="Unassembled WGS sequence"/>
</dbReference>
<accession>A0AAV4M5C5</accession>
<sequence>MRFLIWANRIHLLPSPQNARCYFQLSICSWGQSALIHNSAQLSVNFGPSPTPKNKNSSLIPVPLCCEASFFNESLRRWSPTRPIKAHLKRNAFVGCTRFNQIWYTIDMLLNYLVIGWRDLFGIYAMPFGINRFIYLNNRVPET</sequence>
<evidence type="ECO:0000313" key="2">
    <source>
        <dbReference type="Proteomes" id="UP001054945"/>
    </source>
</evidence>
<dbReference type="EMBL" id="BPLR01001877">
    <property type="protein sequence ID" value="GIX67435.1"/>
    <property type="molecule type" value="Genomic_DNA"/>
</dbReference>
<comment type="caution">
    <text evidence="1">The sequence shown here is derived from an EMBL/GenBank/DDBJ whole genome shotgun (WGS) entry which is preliminary data.</text>
</comment>
<organism evidence="1 2">
    <name type="scientific">Caerostris extrusa</name>
    <name type="common">Bark spider</name>
    <name type="synonym">Caerostris bankana</name>
    <dbReference type="NCBI Taxonomy" id="172846"/>
    <lineage>
        <taxon>Eukaryota</taxon>
        <taxon>Metazoa</taxon>
        <taxon>Ecdysozoa</taxon>
        <taxon>Arthropoda</taxon>
        <taxon>Chelicerata</taxon>
        <taxon>Arachnida</taxon>
        <taxon>Araneae</taxon>
        <taxon>Araneomorphae</taxon>
        <taxon>Entelegynae</taxon>
        <taxon>Araneoidea</taxon>
        <taxon>Araneidae</taxon>
        <taxon>Caerostris</taxon>
    </lineage>
</organism>
<dbReference type="AlphaFoldDB" id="A0AAV4M5C5"/>
<reference evidence="1 2" key="1">
    <citation type="submission" date="2021-06" db="EMBL/GenBank/DDBJ databases">
        <title>Caerostris extrusa draft genome.</title>
        <authorList>
            <person name="Kono N."/>
            <person name="Arakawa K."/>
        </authorList>
    </citation>
    <scope>NUCLEOTIDE SEQUENCE [LARGE SCALE GENOMIC DNA]</scope>
</reference>